<feature type="transmembrane region" description="Helical" evidence="1">
    <location>
        <begin position="88"/>
        <end position="108"/>
    </location>
</feature>
<keyword evidence="3" id="KW-1185">Reference proteome</keyword>
<dbReference type="GO" id="GO:0022857">
    <property type="term" value="F:transmembrane transporter activity"/>
    <property type="evidence" value="ECO:0007669"/>
    <property type="project" value="InterPro"/>
</dbReference>
<feature type="transmembrane region" description="Helical" evidence="1">
    <location>
        <begin position="155"/>
        <end position="179"/>
    </location>
</feature>
<evidence type="ECO:0000256" key="1">
    <source>
        <dbReference type="SAM" id="Phobius"/>
    </source>
</evidence>
<dbReference type="AlphaFoldDB" id="A0A0R3JSR1"/>
<keyword evidence="1" id="KW-0472">Membrane</keyword>
<proteinExistence type="predicted"/>
<organism evidence="2 3">
    <name type="scientific">Caloramator mitchellensis</name>
    <dbReference type="NCBI Taxonomy" id="908809"/>
    <lineage>
        <taxon>Bacteria</taxon>
        <taxon>Bacillati</taxon>
        <taxon>Bacillota</taxon>
        <taxon>Clostridia</taxon>
        <taxon>Eubacteriales</taxon>
        <taxon>Clostridiaceae</taxon>
        <taxon>Caloramator</taxon>
    </lineage>
</organism>
<keyword evidence="1" id="KW-0812">Transmembrane</keyword>
<sequence length="187" mass="20019">MQINTQIKSQISVKKLTRIALLSAIAIFMSFTPFGYIQLGAIRITFMHIPVIIAAIVEGMLGGIIVGLIFGVSSLISNLSGPLAPVFINPLVSIFPRIMIGIVSSIVYKKSKNASVTAALGTITNTVLVLSMIYFFAASAFSNIRKIAIETLGKFLLIIALKNGILEMLVAVIIVTAVVKALNLKIE</sequence>
<keyword evidence="1" id="KW-1133">Transmembrane helix</keyword>
<dbReference type="RefSeq" id="WP_057978767.1">
    <property type="nucleotide sequence ID" value="NZ_LKHP01000008.1"/>
</dbReference>
<dbReference type="InterPro" id="IPR024529">
    <property type="entry name" value="ECF_trnsprt_substrate-spec"/>
</dbReference>
<feature type="transmembrane region" description="Helical" evidence="1">
    <location>
        <begin position="51"/>
        <end position="76"/>
    </location>
</feature>
<dbReference type="Proteomes" id="UP000052015">
    <property type="component" value="Unassembled WGS sequence"/>
</dbReference>
<dbReference type="Pfam" id="PF12822">
    <property type="entry name" value="ECF_trnsprt"/>
    <property type="match status" value="1"/>
</dbReference>
<gene>
    <name evidence="2" type="primary">panT</name>
    <name evidence="2" type="ORF">ABG79_01534</name>
</gene>
<dbReference type="Gene3D" id="1.10.1760.20">
    <property type="match status" value="1"/>
</dbReference>
<feature type="transmembrane region" description="Helical" evidence="1">
    <location>
        <begin position="19"/>
        <end position="39"/>
    </location>
</feature>
<reference evidence="2 3" key="1">
    <citation type="submission" date="2015-09" db="EMBL/GenBank/DDBJ databases">
        <title>Draft genome sequence of a Caloramator mitchellensis, a moderate thermophile from the Great Artesian Basin of Australia.</title>
        <authorList>
            <person name="Patel B.K."/>
        </authorList>
    </citation>
    <scope>NUCLEOTIDE SEQUENCE [LARGE SCALE GENOMIC DNA]</scope>
    <source>
        <strain evidence="2 3">VF08</strain>
    </source>
</reference>
<protein>
    <submittedName>
        <fullName evidence="2">Pantothenic acid transporter PanT</fullName>
    </submittedName>
</protein>
<evidence type="ECO:0000313" key="2">
    <source>
        <dbReference type="EMBL" id="KRQ86551.1"/>
    </source>
</evidence>
<feature type="transmembrane region" description="Helical" evidence="1">
    <location>
        <begin position="115"/>
        <end position="135"/>
    </location>
</feature>
<dbReference type="EMBL" id="LKHP01000008">
    <property type="protein sequence ID" value="KRQ86551.1"/>
    <property type="molecule type" value="Genomic_DNA"/>
</dbReference>
<dbReference type="OrthoDB" id="9813540at2"/>
<name>A0A0R3JSR1_CALMK</name>
<comment type="caution">
    <text evidence="2">The sequence shown here is derived from an EMBL/GenBank/DDBJ whole genome shotgun (WGS) entry which is preliminary data.</text>
</comment>
<dbReference type="STRING" id="908809.ABG79_01534"/>
<accession>A0A0R3JSR1</accession>
<evidence type="ECO:0000313" key="3">
    <source>
        <dbReference type="Proteomes" id="UP000052015"/>
    </source>
</evidence>